<proteinExistence type="predicted"/>
<dbReference type="InterPro" id="IPR036188">
    <property type="entry name" value="FAD/NAD-bd_sf"/>
</dbReference>
<dbReference type="AlphaFoldDB" id="A0AAF0Z9N9"/>
<dbReference type="NCBIfam" id="NF005548">
    <property type="entry name" value="PRK07208.1-4"/>
    <property type="match status" value="1"/>
</dbReference>
<dbReference type="PANTHER" id="PTHR21197:SF0">
    <property type="entry name" value="UDP-GALACTOPYRANOSE MUTASE"/>
    <property type="match status" value="1"/>
</dbReference>
<feature type="domain" description="Amine oxidase" evidence="1">
    <location>
        <begin position="13"/>
        <end position="326"/>
    </location>
</feature>
<accession>A0AAF0Z9N9</accession>
<evidence type="ECO:0000259" key="1">
    <source>
        <dbReference type="Pfam" id="PF01593"/>
    </source>
</evidence>
<dbReference type="GO" id="GO:0005829">
    <property type="term" value="C:cytosol"/>
    <property type="evidence" value="ECO:0007669"/>
    <property type="project" value="TreeGrafter"/>
</dbReference>
<reference evidence="2" key="1">
    <citation type="submission" date="2023-11" db="EMBL/GenBank/DDBJ databases">
        <title>Genome sequence of Cyanobacterium aponinum BCRC AL20115.</title>
        <authorList>
            <person name="Chang H.-Y."/>
            <person name="Lin K.-M."/>
            <person name="Hsueh H.-T."/>
            <person name="Chu H.-A."/>
            <person name="Kuo C.-H."/>
        </authorList>
    </citation>
    <scope>NUCLEOTIDE SEQUENCE</scope>
    <source>
        <strain evidence="2">AL20115</strain>
    </source>
</reference>
<dbReference type="PANTHER" id="PTHR21197">
    <property type="entry name" value="UDP-GALACTOPYRANOSE MUTASE"/>
    <property type="match status" value="1"/>
</dbReference>
<dbReference type="NCBIfam" id="NF005545">
    <property type="entry name" value="PRK07208.1-1"/>
    <property type="match status" value="1"/>
</dbReference>
<organism evidence="2">
    <name type="scientific">Cyanobacterium aponinum AL20115</name>
    <dbReference type="NCBI Taxonomy" id="3090662"/>
    <lineage>
        <taxon>Bacteria</taxon>
        <taxon>Bacillati</taxon>
        <taxon>Cyanobacteriota</taxon>
        <taxon>Cyanophyceae</taxon>
        <taxon>Oscillatoriophycideae</taxon>
        <taxon>Chroococcales</taxon>
        <taxon>Geminocystaceae</taxon>
        <taxon>Cyanobacterium</taxon>
    </lineage>
</organism>
<evidence type="ECO:0000313" key="2">
    <source>
        <dbReference type="EMBL" id="WPF87525.1"/>
    </source>
</evidence>
<sequence>MKEYRTIIIRAGVAGLGCGYELANSGHKPLILEKGSLIGGLAQTPQYKGYRFDIGGHRFYTKIPEIQQLWERILGESLTTVQRLSRIYYYHQYFSYPISAPEVIQKLGLVEALRILGSYLKSKVNPPQIESLEDYIIANFGERLYQLFFKGYTQKVWGRACSEISAEWGQQRIKGLSLGEVISKALGFKSNAKSLIEEFYYPKLGCGQMYEVMGEKIVSMGGEIKLGVEVEHIYIEDNRVVGVLADGLPIECDHLVSSMPLSTLLQVMDGTPQQVIESAQQLQYRDFLVVCLILNKPEIFPDNWIYVHNDNVAVGRIQNYRNWSTSMIPDDNTTCLGMEYFCDRDSGLWNTEDKALVHIASIELQSLGLANYSDVIDGFVFRQPLAYPVYGNNYQHHIQVIRQYLNMIPNLQTIGRNGLHRYNNMDHSMLTGLISARNILGRDGGDVWEVNTERSYYETFEK</sequence>
<dbReference type="SUPFAM" id="SSF51971">
    <property type="entry name" value="Nucleotide-binding domain"/>
    <property type="match status" value="1"/>
</dbReference>
<dbReference type="GO" id="GO:0016491">
    <property type="term" value="F:oxidoreductase activity"/>
    <property type="evidence" value="ECO:0007669"/>
    <property type="project" value="InterPro"/>
</dbReference>
<dbReference type="GO" id="GO:0050660">
    <property type="term" value="F:flavin adenine dinucleotide binding"/>
    <property type="evidence" value="ECO:0007669"/>
    <property type="project" value="TreeGrafter"/>
</dbReference>
<name>A0AAF0Z9N9_9CHRO</name>
<dbReference type="RefSeq" id="WP_320001062.1">
    <property type="nucleotide sequence ID" value="NZ_CP138348.1"/>
</dbReference>
<dbReference type="GO" id="GO:0008767">
    <property type="term" value="F:UDP-galactopyranose mutase activity"/>
    <property type="evidence" value="ECO:0007669"/>
    <property type="project" value="TreeGrafter"/>
</dbReference>
<dbReference type="InterPro" id="IPR002937">
    <property type="entry name" value="Amino_oxidase"/>
</dbReference>
<dbReference type="EMBL" id="CP138348">
    <property type="protein sequence ID" value="WPF87525.1"/>
    <property type="molecule type" value="Genomic_DNA"/>
</dbReference>
<gene>
    <name evidence="2" type="ORF">SAY89_11990</name>
</gene>
<dbReference type="Pfam" id="PF01593">
    <property type="entry name" value="Amino_oxidase"/>
    <property type="match status" value="1"/>
</dbReference>
<dbReference type="Gene3D" id="3.50.50.60">
    <property type="entry name" value="FAD/NAD(P)-binding domain"/>
    <property type="match status" value="1"/>
</dbReference>
<protein>
    <submittedName>
        <fullName evidence="2">NAD(P)/FAD-dependent oxidoreductase</fullName>
    </submittedName>
</protein>